<dbReference type="AlphaFoldDB" id="A0A918QGQ4"/>
<keyword evidence="2" id="KW-0472">Membrane</keyword>
<feature type="transmembrane region" description="Helical" evidence="2">
    <location>
        <begin position="24"/>
        <end position="44"/>
    </location>
</feature>
<dbReference type="EMBL" id="BMVW01000030">
    <property type="protein sequence ID" value="GGZ43443.1"/>
    <property type="molecule type" value="Genomic_DNA"/>
</dbReference>
<organism evidence="3 4">
    <name type="scientific">Streptomyces poonensis</name>
    <dbReference type="NCBI Taxonomy" id="68255"/>
    <lineage>
        <taxon>Bacteria</taxon>
        <taxon>Bacillati</taxon>
        <taxon>Actinomycetota</taxon>
        <taxon>Actinomycetes</taxon>
        <taxon>Kitasatosporales</taxon>
        <taxon>Streptomycetaceae</taxon>
        <taxon>Streptomyces</taxon>
    </lineage>
</organism>
<protein>
    <submittedName>
        <fullName evidence="3">Uncharacterized protein</fullName>
    </submittedName>
</protein>
<dbReference type="RefSeq" id="WP_189867271.1">
    <property type="nucleotide sequence ID" value="NZ_BMVW01000030.1"/>
</dbReference>
<evidence type="ECO:0000256" key="1">
    <source>
        <dbReference type="SAM" id="MobiDB-lite"/>
    </source>
</evidence>
<sequence>MARIGQCARSAARLRPWTRAHADVLRVAGVVIAVVTALWLSSWAGPFVVAPVLAAYEGTVTLLARGGTPAPADEEPPEELSPSPGHR</sequence>
<proteinExistence type="predicted"/>
<keyword evidence="2" id="KW-0812">Transmembrane</keyword>
<keyword evidence="4" id="KW-1185">Reference proteome</keyword>
<keyword evidence="2" id="KW-1133">Transmembrane helix</keyword>
<reference evidence="3" key="1">
    <citation type="journal article" date="2014" name="Int. J. Syst. Evol. Microbiol.">
        <title>Complete genome sequence of Corynebacterium casei LMG S-19264T (=DSM 44701T), isolated from a smear-ripened cheese.</title>
        <authorList>
            <consortium name="US DOE Joint Genome Institute (JGI-PGF)"/>
            <person name="Walter F."/>
            <person name="Albersmeier A."/>
            <person name="Kalinowski J."/>
            <person name="Ruckert C."/>
        </authorList>
    </citation>
    <scope>NUCLEOTIDE SEQUENCE</scope>
    <source>
        <strain evidence="3">JCM 4815</strain>
    </source>
</reference>
<accession>A0A918QGQ4</accession>
<evidence type="ECO:0000256" key="2">
    <source>
        <dbReference type="SAM" id="Phobius"/>
    </source>
</evidence>
<comment type="caution">
    <text evidence="3">The sequence shown here is derived from an EMBL/GenBank/DDBJ whole genome shotgun (WGS) entry which is preliminary data.</text>
</comment>
<name>A0A918QGQ4_9ACTN</name>
<evidence type="ECO:0000313" key="3">
    <source>
        <dbReference type="EMBL" id="GGZ43443.1"/>
    </source>
</evidence>
<dbReference type="Proteomes" id="UP000622166">
    <property type="component" value="Unassembled WGS sequence"/>
</dbReference>
<reference evidence="3" key="2">
    <citation type="submission" date="2020-09" db="EMBL/GenBank/DDBJ databases">
        <authorList>
            <person name="Sun Q."/>
            <person name="Ohkuma M."/>
        </authorList>
    </citation>
    <scope>NUCLEOTIDE SEQUENCE</scope>
    <source>
        <strain evidence="3">JCM 4815</strain>
    </source>
</reference>
<evidence type="ECO:0000313" key="4">
    <source>
        <dbReference type="Proteomes" id="UP000622166"/>
    </source>
</evidence>
<feature type="region of interest" description="Disordered" evidence="1">
    <location>
        <begin position="66"/>
        <end position="87"/>
    </location>
</feature>
<gene>
    <name evidence="3" type="ORF">GCM10010365_75010</name>
</gene>